<feature type="non-terminal residue" evidence="1">
    <location>
        <position position="1"/>
    </location>
</feature>
<name>A0A0F9N3I4_9ZZZZ</name>
<gene>
    <name evidence="1" type="ORF">LCGC14_1383550</name>
</gene>
<reference evidence="1" key="1">
    <citation type="journal article" date="2015" name="Nature">
        <title>Complex archaea that bridge the gap between prokaryotes and eukaryotes.</title>
        <authorList>
            <person name="Spang A."/>
            <person name="Saw J.H."/>
            <person name="Jorgensen S.L."/>
            <person name="Zaremba-Niedzwiedzka K."/>
            <person name="Martijn J."/>
            <person name="Lind A.E."/>
            <person name="van Eijk R."/>
            <person name="Schleper C."/>
            <person name="Guy L."/>
            <person name="Ettema T.J."/>
        </authorList>
    </citation>
    <scope>NUCLEOTIDE SEQUENCE</scope>
</reference>
<evidence type="ECO:0008006" key="2">
    <source>
        <dbReference type="Google" id="ProtNLM"/>
    </source>
</evidence>
<organism evidence="1">
    <name type="scientific">marine sediment metagenome</name>
    <dbReference type="NCBI Taxonomy" id="412755"/>
    <lineage>
        <taxon>unclassified sequences</taxon>
        <taxon>metagenomes</taxon>
        <taxon>ecological metagenomes</taxon>
    </lineage>
</organism>
<sequence length="104" mass="11116">IVGSSSRGDRYPEIYLERNGRLRPSDFSSSVLNSGIGHCSVVFGLRGPQVQVSGSPTVTELTALAGEQLRAGRADLMVIVKNYADNSASASVLSHPSTDGRRRR</sequence>
<accession>A0A0F9N3I4</accession>
<dbReference type="Gene3D" id="3.40.47.10">
    <property type="match status" value="1"/>
</dbReference>
<protein>
    <recommendedName>
        <fullName evidence="2">Beta-ketoacyl synthase N-terminal domain-containing protein</fullName>
    </recommendedName>
</protein>
<dbReference type="GO" id="GO:0016746">
    <property type="term" value="F:acyltransferase activity"/>
    <property type="evidence" value="ECO:0007669"/>
    <property type="project" value="InterPro"/>
</dbReference>
<comment type="caution">
    <text evidence="1">The sequence shown here is derived from an EMBL/GenBank/DDBJ whole genome shotgun (WGS) entry which is preliminary data.</text>
</comment>
<evidence type="ECO:0000313" key="1">
    <source>
        <dbReference type="EMBL" id="KKM76092.1"/>
    </source>
</evidence>
<dbReference type="InterPro" id="IPR016039">
    <property type="entry name" value="Thiolase-like"/>
</dbReference>
<dbReference type="AlphaFoldDB" id="A0A0F9N3I4"/>
<proteinExistence type="predicted"/>
<dbReference type="EMBL" id="LAZR01008866">
    <property type="protein sequence ID" value="KKM76092.1"/>
    <property type="molecule type" value="Genomic_DNA"/>
</dbReference>